<organism evidence="2 3">
    <name type="scientific">Azorhizobium caulinodans (strain ATCC 43989 / DSM 5975 / JCM 20966 / LMG 6465 / NBRC 14845 / NCIMB 13405 / ORS 571)</name>
    <dbReference type="NCBI Taxonomy" id="438753"/>
    <lineage>
        <taxon>Bacteria</taxon>
        <taxon>Pseudomonadati</taxon>
        <taxon>Pseudomonadota</taxon>
        <taxon>Alphaproteobacteria</taxon>
        <taxon>Hyphomicrobiales</taxon>
        <taxon>Xanthobacteraceae</taxon>
        <taxon>Azorhizobium</taxon>
    </lineage>
</organism>
<name>A8IMK6_AZOC5</name>
<dbReference type="eggNOG" id="ENOG50340EZ">
    <property type="taxonomic scope" value="Bacteria"/>
</dbReference>
<feature type="transmembrane region" description="Helical" evidence="1">
    <location>
        <begin position="131"/>
        <end position="147"/>
    </location>
</feature>
<feature type="transmembrane region" description="Helical" evidence="1">
    <location>
        <begin position="93"/>
        <end position="111"/>
    </location>
</feature>
<dbReference type="EMBL" id="AP009384">
    <property type="protein sequence ID" value="BAF86568.1"/>
    <property type="molecule type" value="Genomic_DNA"/>
</dbReference>
<dbReference type="HOGENOM" id="CLU_1736809_0_0_5"/>
<keyword evidence="1" id="KW-0472">Membrane</keyword>
<sequence>MMDWILPKRLDNSFPGHPAVVWIFVALTLVTLGRSLFHMFAPDGGAQSVAHIPLSTYPAAASSTIIFVFALWGLSQLLMGLIYVVALIRYRGLIPLLLLLMAAEYAGRMLIATYRVLETTATPPGAVADHLTLPLALILLAFCHPRFRKG</sequence>
<reference evidence="2 3" key="5">
    <citation type="journal article" date="2010" name="Appl. Environ. Microbiol.">
        <title>phrR-like gene praR of Azorhizobium caulinodans ORS571 is essential for symbiosis with Sesbania rostrata and is involved in expression of reb genes.</title>
        <authorList>
            <person name="Akiba N."/>
            <person name="Aono T."/>
            <person name="Toyazaki H."/>
            <person name="Sato S."/>
            <person name="Oyaizu H."/>
        </authorList>
    </citation>
    <scope>NUCLEOTIDE SEQUENCE [LARGE SCALE GENOMIC DNA]</scope>
    <source>
        <strain evidence="3">ATCC 43989 / DSM 5975 / JCM 20966 / LMG 6465 / NBRC 14845 / NCIMB 13405 / ORS 571</strain>
    </source>
</reference>
<evidence type="ECO:0000313" key="3">
    <source>
        <dbReference type="Proteomes" id="UP000000270"/>
    </source>
</evidence>
<protein>
    <submittedName>
        <fullName evidence="2">Uncharacterized protein</fullName>
    </submittedName>
</protein>
<keyword evidence="3" id="KW-1185">Reference proteome</keyword>
<evidence type="ECO:0000313" key="2">
    <source>
        <dbReference type="EMBL" id="BAF86568.1"/>
    </source>
</evidence>
<keyword evidence="1" id="KW-0812">Transmembrane</keyword>
<feature type="transmembrane region" description="Helical" evidence="1">
    <location>
        <begin position="20"/>
        <end position="41"/>
    </location>
</feature>
<dbReference type="KEGG" id="azc:AZC_0570"/>
<reference evidence="2 3" key="1">
    <citation type="journal article" date="2007" name="Appl. Environ. Microbiol.">
        <title>Rhizobial factors required for stem nodule maturation and maintenance in Sesbania rostrata-Azorhizobium caulinodans ORS571 symbiosis.</title>
        <authorList>
            <person name="Suzuki S."/>
            <person name="Aono T."/>
            <person name="Lee KB."/>
            <person name="Suzuki T."/>
            <person name="Liu CT."/>
            <person name="Miwa H."/>
            <person name="Wakao S."/>
            <person name="Iki T."/>
            <person name="Oyaizu H."/>
        </authorList>
    </citation>
    <scope>NUCLEOTIDE SEQUENCE [LARGE SCALE GENOMIC DNA]</scope>
    <source>
        <strain evidence="3">ATCC 43989 / DSM 5975 / JCM 20966 / LMG 6465 / NBRC 14845 / NCIMB 13405 / ORS 571</strain>
    </source>
</reference>
<dbReference type="STRING" id="438753.AZC_0570"/>
<reference evidence="3" key="2">
    <citation type="submission" date="2007-04" db="EMBL/GenBank/DDBJ databases">
        <title>Complete genome sequence of the nitrogen-fixing bacterium Azorhizobium caulinodans ORS571.</title>
        <authorList>
            <person name="Lee K.B."/>
            <person name="Backer P.D."/>
            <person name="Aono T."/>
            <person name="Liu C.T."/>
            <person name="Suzuki S."/>
            <person name="Suzuki T."/>
            <person name="Kaneko T."/>
            <person name="Yamada M."/>
            <person name="Tabata S."/>
            <person name="Kupfer D.M."/>
            <person name="Najar F.Z."/>
            <person name="Wiley G.B."/>
            <person name="Roe B."/>
            <person name="Binnewies T."/>
            <person name="Ussery D."/>
            <person name="Vereecke D."/>
            <person name="Gevers D."/>
            <person name="Holsters M."/>
            <person name="Oyaizu H."/>
        </authorList>
    </citation>
    <scope>NUCLEOTIDE SEQUENCE [LARGE SCALE GENOMIC DNA]</scope>
    <source>
        <strain evidence="3">ATCC 43989 / DSM 5975 / JCM 20966 / LMG 6465 / NBRC 14845 / NCIMB 13405 / ORS 571</strain>
    </source>
</reference>
<reference evidence="2 3" key="3">
    <citation type="journal article" date="2008" name="BMC Genomics">
        <title>The genome of the versatile nitrogen fixer Azorhizobium caulinodans ORS571.</title>
        <authorList>
            <person name="Lee KB."/>
            <person name="Backer P.D."/>
            <person name="Aono T."/>
            <person name="Liu CT."/>
            <person name="Suzuki S."/>
            <person name="Suzuki T."/>
            <person name="Kaneko T."/>
            <person name="Yamada M."/>
            <person name="Tabata S."/>
            <person name="Kupfer D.M."/>
            <person name="Najar F.Z."/>
            <person name="Wiley G.B."/>
            <person name="Roe B."/>
            <person name="Binnewies T.T."/>
            <person name="Ussery D.W."/>
            <person name="D'Haeze W."/>
            <person name="Herder J.D."/>
            <person name="Gevers D."/>
            <person name="Vereecke D."/>
            <person name="Holsters M."/>
            <person name="Oyaizu H."/>
        </authorList>
    </citation>
    <scope>NUCLEOTIDE SEQUENCE [LARGE SCALE GENOMIC DNA]</scope>
    <source>
        <strain evidence="3">ATCC 43989 / DSM 5975 / JCM 20966 / LMG 6465 / NBRC 14845 / NCIMB 13405 / ORS 571</strain>
    </source>
</reference>
<accession>A8IMK6</accession>
<reference evidence="2 3" key="4">
    <citation type="journal article" date="2009" name="Appl. Environ. Microbiol.">
        <title>Comparative genome-wide transcriptional profiling of Azorhizobium caulinodans ORS571 grown under free-living and symbiotic conditions.</title>
        <authorList>
            <person name="Tsukada S."/>
            <person name="Aono T."/>
            <person name="Akiba N."/>
            <person name="Lee KB."/>
            <person name="Liu CT."/>
            <person name="Toyazaki H."/>
            <person name="Oyaizu H."/>
        </authorList>
    </citation>
    <scope>NUCLEOTIDE SEQUENCE [LARGE SCALE GENOMIC DNA]</scope>
    <source>
        <strain evidence="3">ATCC 43989 / DSM 5975 / JCM 20966 / LMG 6465 / NBRC 14845 / NCIMB 13405 / ORS 571</strain>
    </source>
</reference>
<dbReference type="Proteomes" id="UP000000270">
    <property type="component" value="Chromosome"/>
</dbReference>
<dbReference type="AlphaFoldDB" id="A8IMK6"/>
<gene>
    <name evidence="2" type="ordered locus">AZC_0570</name>
</gene>
<evidence type="ECO:0000256" key="1">
    <source>
        <dbReference type="SAM" id="Phobius"/>
    </source>
</evidence>
<feature type="transmembrane region" description="Helical" evidence="1">
    <location>
        <begin position="61"/>
        <end position="86"/>
    </location>
</feature>
<proteinExistence type="predicted"/>
<reference evidence="2 3" key="6">
    <citation type="journal article" date="2011" name="Appl. Environ. Microbiol.">
        <title>Involvement of the azorhizobial chromosome partition gene (parA) in the onset of bacteroid differentiation during Sesbania rostrata stem nodule development.</title>
        <authorList>
            <person name="Liu CT."/>
            <person name="Lee KB."/>
            <person name="Wang YS."/>
            <person name="Peng MH."/>
            <person name="Lee KT."/>
            <person name="Suzuki S."/>
            <person name="Suzuki T."/>
            <person name="Oyaizu H."/>
        </authorList>
    </citation>
    <scope>NUCLEOTIDE SEQUENCE [LARGE SCALE GENOMIC DNA]</scope>
    <source>
        <strain evidence="3">ATCC 43989 / DSM 5975 / JCM 20966 / LMG 6465 / NBRC 14845 / NCIMB 13405 / ORS 571</strain>
    </source>
</reference>
<keyword evidence="1" id="KW-1133">Transmembrane helix</keyword>